<evidence type="ECO:0000313" key="3">
    <source>
        <dbReference type="EMBL" id="MBD2316508.1"/>
    </source>
</evidence>
<accession>A0ABR8C6Z0</accession>
<sequence>MNKLISAIALTSILALTQACSSLSNISNAEESKPVVKDNHDNTNKHGEHADDSKKTSPEATIAKAKLNTPLNILPNTTVPLSIDVHNLNGKAIENFEVFQKKLMHLIVVSDDLQFFEHLHPNYQHNGKFKVSANFPQAGSYTLFSDYKPAQSPEQISVLKTQVVGESPSATPINFDHTKTFGTAQINLISSQDHIKASEEVTLTFDLKDTDTNQALTDLQPYLGEKGHLVIIKKSTPLTASDYIHAHALADSSVGKVTFVTKFPTSGEYKLWGQFNRNGKIVTADFGIHVRD</sequence>
<dbReference type="PROSITE" id="PS51257">
    <property type="entry name" value="PROKAR_LIPOPROTEIN"/>
    <property type="match status" value="1"/>
</dbReference>
<dbReference type="RefSeq" id="WP_190577376.1">
    <property type="nucleotide sequence ID" value="NZ_CAWPQU010000067.1"/>
</dbReference>
<dbReference type="Proteomes" id="UP000618445">
    <property type="component" value="Unassembled WGS sequence"/>
</dbReference>
<keyword evidence="2" id="KW-0732">Signal</keyword>
<proteinExistence type="predicted"/>
<protein>
    <recommendedName>
        <fullName evidence="5">Secreted protein</fullName>
    </recommendedName>
</protein>
<name>A0ABR8C6Z0_9CYAN</name>
<gene>
    <name evidence="3" type="ORF">H6G05_06565</name>
</gene>
<evidence type="ECO:0000256" key="2">
    <source>
        <dbReference type="SAM" id="SignalP"/>
    </source>
</evidence>
<dbReference type="EMBL" id="JACJQY010000007">
    <property type="protein sequence ID" value="MBD2316508.1"/>
    <property type="molecule type" value="Genomic_DNA"/>
</dbReference>
<feature type="chain" id="PRO_5045796543" description="Secreted protein" evidence="2">
    <location>
        <begin position="30"/>
        <end position="292"/>
    </location>
</feature>
<feature type="region of interest" description="Disordered" evidence="1">
    <location>
        <begin position="29"/>
        <end position="58"/>
    </location>
</feature>
<evidence type="ECO:0000256" key="1">
    <source>
        <dbReference type="SAM" id="MobiDB-lite"/>
    </source>
</evidence>
<comment type="caution">
    <text evidence="3">The sequence shown here is derived from an EMBL/GenBank/DDBJ whole genome shotgun (WGS) entry which is preliminary data.</text>
</comment>
<keyword evidence="4" id="KW-1185">Reference proteome</keyword>
<organism evidence="3 4">
    <name type="scientific">Phormidium tenue FACHB-1050</name>
    <dbReference type="NCBI Taxonomy" id="2692857"/>
    <lineage>
        <taxon>Bacteria</taxon>
        <taxon>Bacillati</taxon>
        <taxon>Cyanobacteriota</taxon>
        <taxon>Cyanophyceae</taxon>
        <taxon>Oscillatoriophycideae</taxon>
        <taxon>Oscillatoriales</taxon>
        <taxon>Oscillatoriaceae</taxon>
        <taxon>Phormidium</taxon>
    </lineage>
</organism>
<evidence type="ECO:0008006" key="5">
    <source>
        <dbReference type="Google" id="ProtNLM"/>
    </source>
</evidence>
<feature type="compositionally biased region" description="Basic and acidic residues" evidence="1">
    <location>
        <begin position="30"/>
        <end position="57"/>
    </location>
</feature>
<evidence type="ECO:0000313" key="4">
    <source>
        <dbReference type="Proteomes" id="UP000618445"/>
    </source>
</evidence>
<feature type="signal peptide" evidence="2">
    <location>
        <begin position="1"/>
        <end position="29"/>
    </location>
</feature>
<reference evidence="3 4" key="1">
    <citation type="journal article" date="2020" name="ISME J.">
        <title>Comparative genomics reveals insights into cyanobacterial evolution and habitat adaptation.</title>
        <authorList>
            <person name="Chen M.Y."/>
            <person name="Teng W.K."/>
            <person name="Zhao L."/>
            <person name="Hu C.X."/>
            <person name="Zhou Y.K."/>
            <person name="Han B.P."/>
            <person name="Song L.R."/>
            <person name="Shu W.S."/>
        </authorList>
    </citation>
    <scope>NUCLEOTIDE SEQUENCE [LARGE SCALE GENOMIC DNA]</scope>
    <source>
        <strain evidence="3 4">FACHB-1050</strain>
    </source>
</reference>